<keyword evidence="2" id="KW-1185">Reference proteome</keyword>
<protein>
    <submittedName>
        <fullName evidence="1">Uncharacterized protein</fullName>
    </submittedName>
</protein>
<sequence>MDAGALVSLEFQLGTSLVWFQFSAASNEVDSIAKGNKLLRLAHASKERAMQLANTASRSSIPQFWTEFDSTTSQGNPLSIWGVLLRIDDGDIEYDFGANQELFFSSSTTFSVLDVYEENPIPLPDFPDRQHIYVVRTRADEWAVRSSAD</sequence>
<reference evidence="1 2" key="1">
    <citation type="submission" date="2018-08" db="EMBL/GenBank/DDBJ databases">
        <authorList>
            <person name="Khan S.A."/>
            <person name="Jeon C.O."/>
            <person name="Chun B.H."/>
            <person name="Jeong S.E."/>
        </authorList>
    </citation>
    <scope>NUCLEOTIDE SEQUENCE [LARGE SCALE GENOMIC DNA]</scope>
    <source>
        <strain evidence="1 2">S-16</strain>
    </source>
</reference>
<evidence type="ECO:0000313" key="2">
    <source>
        <dbReference type="Proteomes" id="UP000267464"/>
    </source>
</evidence>
<organism evidence="1 2">
    <name type="scientific">Piscinibacter terrae</name>
    <dbReference type="NCBI Taxonomy" id="2496871"/>
    <lineage>
        <taxon>Bacteria</taxon>
        <taxon>Pseudomonadati</taxon>
        <taxon>Pseudomonadota</taxon>
        <taxon>Betaproteobacteria</taxon>
        <taxon>Burkholderiales</taxon>
        <taxon>Sphaerotilaceae</taxon>
        <taxon>Piscinibacter</taxon>
    </lineage>
</organism>
<reference evidence="1 2" key="2">
    <citation type="submission" date="2018-12" db="EMBL/GenBank/DDBJ databases">
        <title>Rhizobacter gummiphilus sp. nov., a rubber-degrading bacterium isolated from the soil of a botanical garden in Japan.</title>
        <authorList>
            <person name="Shunsuke S.S."/>
        </authorList>
    </citation>
    <scope>NUCLEOTIDE SEQUENCE [LARGE SCALE GENOMIC DNA]</scope>
    <source>
        <strain evidence="1 2">S-16</strain>
    </source>
</reference>
<comment type="caution">
    <text evidence="1">The sequence shown here is derived from an EMBL/GenBank/DDBJ whole genome shotgun (WGS) entry which is preliminary data.</text>
</comment>
<dbReference type="EMBL" id="QUSW01000001">
    <property type="protein sequence ID" value="RQP26525.1"/>
    <property type="molecule type" value="Genomic_DNA"/>
</dbReference>
<name>A0A3N7K6L6_9BURK</name>
<proteinExistence type="predicted"/>
<gene>
    <name evidence="1" type="ORF">DZC73_05835</name>
</gene>
<accession>A0A3N7K6L6</accession>
<dbReference type="Proteomes" id="UP000267464">
    <property type="component" value="Unassembled WGS sequence"/>
</dbReference>
<evidence type="ECO:0000313" key="1">
    <source>
        <dbReference type="EMBL" id="RQP26525.1"/>
    </source>
</evidence>
<dbReference type="AlphaFoldDB" id="A0A3N7K6L6"/>